<evidence type="ECO:0000256" key="2">
    <source>
        <dbReference type="SAM" id="Phobius"/>
    </source>
</evidence>
<keyword evidence="2" id="KW-1133">Transmembrane helix</keyword>
<dbReference type="Proteomes" id="UP000663845">
    <property type="component" value="Unassembled WGS sequence"/>
</dbReference>
<keyword evidence="2" id="KW-0812">Transmembrane</keyword>
<dbReference type="EMBL" id="CAJNOG010000037">
    <property type="protein sequence ID" value="CAF0816081.1"/>
    <property type="molecule type" value="Genomic_DNA"/>
</dbReference>
<gene>
    <name evidence="3" type="ORF">JYZ213_LOCUS6047</name>
</gene>
<feature type="compositionally biased region" description="Basic residues" evidence="1">
    <location>
        <begin position="113"/>
        <end position="123"/>
    </location>
</feature>
<keyword evidence="2" id="KW-0472">Membrane</keyword>
<protein>
    <submittedName>
        <fullName evidence="3">Uncharacterized protein</fullName>
    </submittedName>
</protein>
<proteinExistence type="predicted"/>
<accession>A0A813TT63</accession>
<reference evidence="3" key="1">
    <citation type="submission" date="2021-02" db="EMBL/GenBank/DDBJ databases">
        <authorList>
            <person name="Nowell W R."/>
        </authorList>
    </citation>
    <scope>NUCLEOTIDE SEQUENCE</scope>
</reference>
<evidence type="ECO:0000256" key="1">
    <source>
        <dbReference type="SAM" id="MobiDB-lite"/>
    </source>
</evidence>
<name>A0A813TT63_9BILA</name>
<feature type="compositionally biased region" description="Acidic residues" evidence="1">
    <location>
        <begin position="66"/>
        <end position="77"/>
    </location>
</feature>
<evidence type="ECO:0000313" key="3">
    <source>
        <dbReference type="EMBL" id="CAF0816081.1"/>
    </source>
</evidence>
<organism evidence="3 4">
    <name type="scientific">Adineta steineri</name>
    <dbReference type="NCBI Taxonomy" id="433720"/>
    <lineage>
        <taxon>Eukaryota</taxon>
        <taxon>Metazoa</taxon>
        <taxon>Spiralia</taxon>
        <taxon>Gnathifera</taxon>
        <taxon>Rotifera</taxon>
        <taxon>Eurotatoria</taxon>
        <taxon>Bdelloidea</taxon>
        <taxon>Adinetida</taxon>
        <taxon>Adinetidae</taxon>
        <taxon>Adineta</taxon>
    </lineage>
</organism>
<dbReference type="AlphaFoldDB" id="A0A813TT63"/>
<feature type="region of interest" description="Disordered" evidence="1">
    <location>
        <begin position="66"/>
        <end position="138"/>
    </location>
</feature>
<evidence type="ECO:0000313" key="4">
    <source>
        <dbReference type="Proteomes" id="UP000663845"/>
    </source>
</evidence>
<sequence length="242" mass="27016">MEEEQEQPLRGRRWYSNRSILSSKTFFTTTLLILVLGTTAIVYMSYKINKIENAIDIKNQGMDFDTPDIDSDNDDVADDIRTKSGSSYDSEYQRSKSPYRYNDRSSTYEKNPYYRHRPYRPRHAPNMASSSSSSTTSIGTTLQNTTMAVPLTINNLTTSANNPITILSASTSIANSVTISTTVSTPTLVTTSQKNSSTNTITKLSSTRATSSLSTNHSFATRNLNSKLLILLFCFTMIFINN</sequence>
<comment type="caution">
    <text evidence="3">The sequence shown here is derived from an EMBL/GenBank/DDBJ whole genome shotgun (WGS) entry which is preliminary data.</text>
</comment>
<feature type="transmembrane region" description="Helical" evidence="2">
    <location>
        <begin position="26"/>
        <end position="46"/>
    </location>
</feature>